<dbReference type="Proteomes" id="UP000762676">
    <property type="component" value="Unassembled WGS sequence"/>
</dbReference>
<comment type="caution">
    <text evidence="2">The sequence shown here is derived from an EMBL/GenBank/DDBJ whole genome shotgun (WGS) entry which is preliminary data.</text>
</comment>
<organism evidence="2 3">
    <name type="scientific">Elysia marginata</name>
    <dbReference type="NCBI Taxonomy" id="1093978"/>
    <lineage>
        <taxon>Eukaryota</taxon>
        <taxon>Metazoa</taxon>
        <taxon>Spiralia</taxon>
        <taxon>Lophotrochozoa</taxon>
        <taxon>Mollusca</taxon>
        <taxon>Gastropoda</taxon>
        <taxon>Heterobranchia</taxon>
        <taxon>Euthyneura</taxon>
        <taxon>Panpulmonata</taxon>
        <taxon>Sacoglossa</taxon>
        <taxon>Placobranchoidea</taxon>
        <taxon>Plakobranchidae</taxon>
        <taxon>Elysia</taxon>
    </lineage>
</organism>
<proteinExistence type="predicted"/>
<protein>
    <submittedName>
        <fullName evidence="2">Uncharacterized protein</fullName>
    </submittedName>
</protein>
<feature type="compositionally biased region" description="Low complexity" evidence="1">
    <location>
        <begin position="83"/>
        <end position="99"/>
    </location>
</feature>
<evidence type="ECO:0000313" key="2">
    <source>
        <dbReference type="EMBL" id="GFS09466.1"/>
    </source>
</evidence>
<feature type="region of interest" description="Disordered" evidence="1">
    <location>
        <begin position="1"/>
        <end position="32"/>
    </location>
</feature>
<evidence type="ECO:0000313" key="3">
    <source>
        <dbReference type="Proteomes" id="UP000762676"/>
    </source>
</evidence>
<feature type="compositionally biased region" description="Low complexity" evidence="1">
    <location>
        <begin position="138"/>
        <end position="156"/>
    </location>
</feature>
<feature type="compositionally biased region" description="Low complexity" evidence="1">
    <location>
        <begin position="212"/>
        <end position="228"/>
    </location>
</feature>
<keyword evidence="3" id="KW-1185">Reference proteome</keyword>
<feature type="compositionally biased region" description="Low complexity" evidence="1">
    <location>
        <begin position="15"/>
        <end position="24"/>
    </location>
</feature>
<name>A0AAV4IE83_9GAST</name>
<feature type="region of interest" description="Disordered" evidence="1">
    <location>
        <begin position="120"/>
        <end position="156"/>
    </location>
</feature>
<dbReference type="AlphaFoldDB" id="A0AAV4IE83"/>
<sequence>MSLVVATPGQGLEASSSSTSGTPSLRYFPGSDNTSSSVHNNIDCHTGSNFLTAANIVIHNNNNNNNSNFGVNGTNCDSNNVVAATASPTPSRASSNASSFCDSVDNSSVASSLADRELDLKSELPPSPGHQQVGNFSNNHHYNNNHQQPQQQQQQQYDLQNIGFINSGVKRKASDSSDSGCSSSGSANFSDYHHPNHFLGSSSNKRGRVDSENTSFGSTTGTSPQQQQIMPSAFGSEVTFK</sequence>
<gene>
    <name evidence="2" type="ORF">ElyMa_001299200</name>
</gene>
<feature type="region of interest" description="Disordered" evidence="1">
    <location>
        <begin position="83"/>
        <end position="105"/>
    </location>
</feature>
<accession>A0AAV4IE83</accession>
<evidence type="ECO:0000256" key="1">
    <source>
        <dbReference type="SAM" id="MobiDB-lite"/>
    </source>
</evidence>
<reference evidence="2 3" key="1">
    <citation type="journal article" date="2021" name="Elife">
        <title>Chloroplast acquisition without the gene transfer in kleptoplastic sea slugs, Plakobranchus ocellatus.</title>
        <authorList>
            <person name="Maeda T."/>
            <person name="Takahashi S."/>
            <person name="Yoshida T."/>
            <person name="Shimamura S."/>
            <person name="Takaki Y."/>
            <person name="Nagai Y."/>
            <person name="Toyoda A."/>
            <person name="Suzuki Y."/>
            <person name="Arimoto A."/>
            <person name="Ishii H."/>
            <person name="Satoh N."/>
            <person name="Nishiyama T."/>
            <person name="Hasebe M."/>
            <person name="Maruyama T."/>
            <person name="Minagawa J."/>
            <person name="Obokata J."/>
            <person name="Shigenobu S."/>
        </authorList>
    </citation>
    <scope>NUCLEOTIDE SEQUENCE [LARGE SCALE GENOMIC DNA]</scope>
</reference>
<dbReference type="EMBL" id="BMAT01002576">
    <property type="protein sequence ID" value="GFS09466.1"/>
    <property type="molecule type" value="Genomic_DNA"/>
</dbReference>
<feature type="region of interest" description="Disordered" evidence="1">
    <location>
        <begin position="170"/>
        <end position="241"/>
    </location>
</feature>
<feature type="compositionally biased region" description="Low complexity" evidence="1">
    <location>
        <begin position="176"/>
        <end position="186"/>
    </location>
</feature>